<keyword evidence="2" id="KW-0735">Signal-anchor</keyword>
<dbReference type="EC" id="2.1.1.-" evidence="2"/>
<dbReference type="GO" id="GO:0008168">
    <property type="term" value="F:methyltransferase activity"/>
    <property type="evidence" value="ECO:0007669"/>
    <property type="project" value="UniProtKB-UniRule"/>
</dbReference>
<dbReference type="GO" id="GO:0032259">
    <property type="term" value="P:methylation"/>
    <property type="evidence" value="ECO:0007669"/>
    <property type="project" value="UniProtKB-KW"/>
</dbReference>
<dbReference type="InterPro" id="IPR004159">
    <property type="entry name" value="Put_SAM_MeTrfase"/>
</dbReference>
<keyword evidence="2" id="KW-0808">Transferase</keyword>
<evidence type="ECO:0000256" key="2">
    <source>
        <dbReference type="RuleBase" id="RU366043"/>
    </source>
</evidence>
<evidence type="ECO:0000256" key="1">
    <source>
        <dbReference type="ARBA" id="ARBA00022603"/>
    </source>
</evidence>
<dbReference type="GO" id="GO:0005802">
    <property type="term" value="C:trans-Golgi network"/>
    <property type="evidence" value="ECO:0007669"/>
    <property type="project" value="TreeGrafter"/>
</dbReference>
<comment type="similarity">
    <text evidence="2">Belongs to the methyltransferase superfamily.</text>
</comment>
<name>A0AAP0PE72_9MAGN</name>
<comment type="subcellular location">
    <subcellularLocation>
        <location evidence="2">Membrane</location>
        <topology evidence="2">Single-pass type II membrane protein</topology>
    </subcellularLocation>
</comment>
<dbReference type="EMBL" id="JBBNAE010000003">
    <property type="protein sequence ID" value="KAK9137561.1"/>
    <property type="molecule type" value="Genomic_DNA"/>
</dbReference>
<evidence type="ECO:0000313" key="3">
    <source>
        <dbReference type="EMBL" id="KAK9137561.1"/>
    </source>
</evidence>
<dbReference type="Proteomes" id="UP001417504">
    <property type="component" value="Unassembled WGS sequence"/>
</dbReference>
<dbReference type="AlphaFoldDB" id="A0AAP0PE72"/>
<gene>
    <name evidence="3" type="ORF">Sjap_008155</name>
</gene>
<proteinExistence type="inferred from homology"/>
<dbReference type="Pfam" id="PF03141">
    <property type="entry name" value="Methyltransf_29"/>
    <property type="match status" value="1"/>
</dbReference>
<keyword evidence="2" id="KW-0325">Glycoprotein</keyword>
<organism evidence="3 4">
    <name type="scientific">Stephania japonica</name>
    <dbReference type="NCBI Taxonomy" id="461633"/>
    <lineage>
        <taxon>Eukaryota</taxon>
        <taxon>Viridiplantae</taxon>
        <taxon>Streptophyta</taxon>
        <taxon>Embryophyta</taxon>
        <taxon>Tracheophyta</taxon>
        <taxon>Spermatophyta</taxon>
        <taxon>Magnoliopsida</taxon>
        <taxon>Ranunculales</taxon>
        <taxon>Menispermaceae</taxon>
        <taxon>Menispermoideae</taxon>
        <taxon>Cissampelideae</taxon>
        <taxon>Stephania</taxon>
    </lineage>
</organism>
<evidence type="ECO:0000313" key="4">
    <source>
        <dbReference type="Proteomes" id="UP001417504"/>
    </source>
</evidence>
<keyword evidence="4" id="KW-1185">Reference proteome</keyword>
<reference evidence="3 4" key="1">
    <citation type="submission" date="2024-01" db="EMBL/GenBank/DDBJ databases">
        <title>Genome assemblies of Stephania.</title>
        <authorList>
            <person name="Yang L."/>
        </authorList>
    </citation>
    <scope>NUCLEOTIDE SEQUENCE [LARGE SCALE GENOMIC DNA]</scope>
    <source>
        <strain evidence="3">QJT</strain>
        <tissue evidence="3">Leaf</tissue>
    </source>
</reference>
<dbReference type="GO" id="GO:0005768">
    <property type="term" value="C:endosome"/>
    <property type="evidence" value="ECO:0007669"/>
    <property type="project" value="TreeGrafter"/>
</dbReference>
<protein>
    <recommendedName>
        <fullName evidence="2">Methyltransferase</fullName>
        <ecNumber evidence="2">2.1.1.-</ecNumber>
    </recommendedName>
</protein>
<accession>A0AAP0PE72</accession>
<keyword evidence="2" id="KW-0812">Transmembrane</keyword>
<keyword evidence="1 2" id="KW-0489">Methyltransferase</keyword>
<sequence>MISKAIFDFGNGFAKVKRCNVGLNPCITPLPKVKSIKDTSGGAMEKWPKRVSHYAKFRSFHDGKYRNIMDMIAGFGGFAAALSKYPVWVINVVPFGGFAAALPKE</sequence>
<dbReference type="PANTHER" id="PTHR10108">
    <property type="entry name" value="SAM-DEPENDENT METHYLTRANSFERASE"/>
    <property type="match status" value="1"/>
</dbReference>
<dbReference type="GO" id="GO:0016020">
    <property type="term" value="C:membrane"/>
    <property type="evidence" value="ECO:0007669"/>
    <property type="project" value="UniProtKB-SubCell"/>
</dbReference>
<dbReference type="PANTHER" id="PTHR10108:SF968">
    <property type="entry name" value="METHYLTRANSFERASE PMT19-RELATED"/>
    <property type="match status" value="1"/>
</dbReference>
<comment type="caution">
    <text evidence="3">The sequence shown here is derived from an EMBL/GenBank/DDBJ whole genome shotgun (WGS) entry which is preliminary data.</text>
</comment>